<comment type="catalytic activity">
    <reaction evidence="18">
        <text>prostamide F2alpha + [thioredoxin]-disulfide = prostamide H2 + [thioredoxin]-dithiol</text>
        <dbReference type="Rhea" id="RHEA:26373"/>
        <dbReference type="Rhea" id="RHEA-COMP:10698"/>
        <dbReference type="Rhea" id="RHEA-COMP:10700"/>
        <dbReference type="ChEBI" id="CHEBI:29950"/>
        <dbReference type="ChEBI" id="CHEBI:50058"/>
        <dbReference type="ChEBI" id="CHEBI:53081"/>
        <dbReference type="ChEBI" id="CHEBI:53082"/>
        <dbReference type="EC" id="1.11.1.20"/>
    </reaction>
</comment>
<dbReference type="SMART" id="SM00360">
    <property type="entry name" value="RRM"/>
    <property type="match status" value="3"/>
</dbReference>
<keyword evidence="9" id="KW-0560">Oxidoreductase</keyword>
<dbReference type="SUPFAM" id="SSF54928">
    <property type="entry name" value="RNA-binding domain, RBD"/>
    <property type="match status" value="3"/>
</dbReference>
<evidence type="ECO:0000313" key="21">
    <source>
        <dbReference type="EMBL" id="KGB39775.1"/>
    </source>
</evidence>
<dbReference type="CDD" id="cd12652">
    <property type="entry name" value="RRM2_Hu"/>
    <property type="match status" value="1"/>
</dbReference>
<evidence type="ECO:0000256" key="17">
    <source>
        <dbReference type="ARBA" id="ARBA00047917"/>
    </source>
</evidence>
<keyword evidence="11" id="KW-0539">Nucleus</keyword>
<dbReference type="InterPro" id="IPR012677">
    <property type="entry name" value="Nucleotide-bd_a/b_plait_sf"/>
</dbReference>
<dbReference type="GO" id="GO:0006631">
    <property type="term" value="P:fatty acid metabolic process"/>
    <property type="evidence" value="ECO:0007669"/>
    <property type="project" value="UniProtKB-KW"/>
</dbReference>
<dbReference type="GO" id="GO:0016491">
    <property type="term" value="F:oxidoreductase activity"/>
    <property type="evidence" value="ECO:0007669"/>
    <property type="project" value="UniProtKB-KW"/>
</dbReference>
<evidence type="ECO:0000256" key="19">
    <source>
        <dbReference type="PROSITE-ProRule" id="PRU00176"/>
    </source>
</evidence>
<dbReference type="SUPFAM" id="SSF52833">
    <property type="entry name" value="Thioredoxin-like"/>
    <property type="match status" value="1"/>
</dbReference>
<proteinExistence type="inferred from homology"/>
<feature type="domain" description="RRM" evidence="20">
    <location>
        <begin position="450"/>
        <end position="536"/>
    </location>
</feature>
<keyword evidence="10" id="KW-0443">Lipid metabolism</keyword>
<evidence type="ECO:0000256" key="12">
    <source>
        <dbReference type="ARBA" id="ARBA00037117"/>
    </source>
</evidence>
<dbReference type="EMBL" id="KL251284">
    <property type="protein sequence ID" value="KGB39775.1"/>
    <property type="molecule type" value="Genomic_DNA"/>
</dbReference>
<keyword evidence="7" id="KW-0521">NADP</keyword>
<dbReference type="InterPro" id="IPR036249">
    <property type="entry name" value="Thioredoxin-like_sf"/>
</dbReference>
<dbReference type="GO" id="GO:0003729">
    <property type="term" value="F:mRNA binding"/>
    <property type="evidence" value="ECO:0007669"/>
    <property type="project" value="UniProtKB-ARBA"/>
</dbReference>
<organism evidence="21">
    <name type="scientific">Schistosoma haematobium</name>
    <name type="common">Blood fluke</name>
    <dbReference type="NCBI Taxonomy" id="6185"/>
    <lineage>
        <taxon>Eukaryota</taxon>
        <taxon>Metazoa</taxon>
        <taxon>Spiralia</taxon>
        <taxon>Lophotrochozoa</taxon>
        <taxon>Platyhelminthes</taxon>
        <taxon>Trematoda</taxon>
        <taxon>Digenea</taxon>
        <taxon>Strigeidida</taxon>
        <taxon>Schistosomatoidea</taxon>
        <taxon>Schistosomatidae</taxon>
        <taxon>Schistosoma</taxon>
    </lineage>
</organism>
<comment type="catalytic activity">
    <reaction evidence="17">
        <text>prostaglandin H2 + [thioredoxin]-dithiol = prostaglandin F2alpha + [thioredoxin]-disulfide</text>
        <dbReference type="Rhea" id="RHEA:28214"/>
        <dbReference type="Rhea" id="RHEA-COMP:10698"/>
        <dbReference type="Rhea" id="RHEA-COMP:10700"/>
        <dbReference type="ChEBI" id="CHEBI:29950"/>
        <dbReference type="ChEBI" id="CHEBI:50058"/>
        <dbReference type="ChEBI" id="CHEBI:57404"/>
        <dbReference type="ChEBI" id="CHEBI:57405"/>
        <dbReference type="EC" id="1.11.1.20"/>
    </reaction>
</comment>
<evidence type="ECO:0000259" key="20">
    <source>
        <dbReference type="PROSITE" id="PS50102"/>
    </source>
</evidence>
<dbReference type="GO" id="GO:0010629">
    <property type="term" value="P:negative regulation of gene expression"/>
    <property type="evidence" value="ECO:0007669"/>
    <property type="project" value="UniProtKB-ARBA"/>
</dbReference>
<evidence type="ECO:0000256" key="3">
    <source>
        <dbReference type="ARBA" id="ARBA00022490"/>
    </source>
</evidence>
<evidence type="ECO:0000256" key="6">
    <source>
        <dbReference type="ARBA" id="ARBA00022832"/>
    </source>
</evidence>
<dbReference type="FunFam" id="3.30.70.330:FF:000383">
    <property type="entry name" value="Sex lethal, isoform D"/>
    <property type="match status" value="1"/>
</dbReference>
<evidence type="ECO:0000256" key="4">
    <source>
        <dbReference type="ARBA" id="ARBA00022516"/>
    </source>
</evidence>
<dbReference type="EC" id="1.11.1.20" evidence="14"/>
<evidence type="ECO:0000256" key="5">
    <source>
        <dbReference type="ARBA" id="ARBA00022737"/>
    </source>
</evidence>
<accession>A0A094ZXY8</accession>
<dbReference type="FunFam" id="3.30.70.330:FF:000205">
    <property type="entry name" value="Sex lethal, isoform B"/>
    <property type="match status" value="1"/>
</dbReference>
<evidence type="ECO:0000256" key="1">
    <source>
        <dbReference type="ARBA" id="ARBA00004123"/>
    </source>
</evidence>
<keyword evidence="6" id="KW-0276">Fatty acid metabolism</keyword>
<evidence type="ECO:0000256" key="15">
    <source>
        <dbReference type="ARBA" id="ARBA00040768"/>
    </source>
</evidence>
<evidence type="ECO:0000256" key="8">
    <source>
        <dbReference type="ARBA" id="ARBA00022884"/>
    </source>
</evidence>
<dbReference type="GO" id="GO:0005829">
    <property type="term" value="C:cytosol"/>
    <property type="evidence" value="ECO:0007669"/>
    <property type="project" value="UniProtKB-SubCell"/>
</dbReference>
<dbReference type="STRING" id="6185.A0A094ZXY8"/>
<dbReference type="InterPro" id="IPR035979">
    <property type="entry name" value="RBD_domain_sf"/>
</dbReference>
<dbReference type="NCBIfam" id="TIGR01661">
    <property type="entry name" value="ELAV_HUD_SF"/>
    <property type="match status" value="1"/>
</dbReference>
<keyword evidence="3" id="KW-0963">Cytoplasm</keyword>
<dbReference type="FunFam" id="3.40.30.10:FF:000243">
    <property type="entry name" value="Prostamide/prostaglandin F synthase"/>
    <property type="match status" value="1"/>
</dbReference>
<dbReference type="AlphaFoldDB" id="A0A094ZXY8"/>
<name>A0A094ZXY8_SCHHA</name>
<keyword evidence="8 19" id="KW-0694">RNA-binding</keyword>
<dbReference type="Gene3D" id="3.40.30.10">
    <property type="entry name" value="Glutaredoxin"/>
    <property type="match status" value="1"/>
</dbReference>
<evidence type="ECO:0000256" key="16">
    <source>
        <dbReference type="ARBA" id="ARBA00041838"/>
    </source>
</evidence>
<dbReference type="PANTHER" id="PTHR10352">
    <property type="entry name" value="EUKARYOTIC TRANSLATION INITIATION FACTOR 3 SUBUNIT G"/>
    <property type="match status" value="1"/>
</dbReference>
<feature type="domain" description="RRM" evidence="20">
    <location>
        <begin position="638"/>
        <end position="716"/>
    </location>
</feature>
<comment type="subcellular location">
    <subcellularLocation>
        <location evidence="2">Cytoplasm</location>
        <location evidence="2">Cytosol</location>
    </subcellularLocation>
    <subcellularLocation>
        <location evidence="1">Nucleus</location>
    </subcellularLocation>
</comment>
<dbReference type="GO" id="GO:0005634">
    <property type="term" value="C:nucleus"/>
    <property type="evidence" value="ECO:0007669"/>
    <property type="project" value="UniProtKB-SubCell"/>
</dbReference>
<evidence type="ECO:0000256" key="13">
    <source>
        <dbReference type="ARBA" id="ARBA00037965"/>
    </source>
</evidence>
<keyword evidence="5" id="KW-0677">Repeat</keyword>
<evidence type="ECO:0000256" key="7">
    <source>
        <dbReference type="ARBA" id="ARBA00022857"/>
    </source>
</evidence>
<gene>
    <name evidence="21" type="ORF">MS3_08227</name>
</gene>
<evidence type="ECO:0000256" key="14">
    <source>
        <dbReference type="ARBA" id="ARBA00039126"/>
    </source>
</evidence>
<dbReference type="GO" id="GO:0050686">
    <property type="term" value="P:negative regulation of mRNA processing"/>
    <property type="evidence" value="ECO:0007669"/>
    <property type="project" value="UniProtKB-ARBA"/>
</dbReference>
<sequence length="1128" mass="124982">MSSEIIPANTLVNNRNQGVFNDEIGDGDCIHEKSIHDSICVLTLNDEDITMNNNDNTNETASNKLSIDNNIKDNKSFKHSKSSINHFDNNIQNKLTKNLTGKVISNTNCDKSITDTNSCYLTSTVQLHSDKSIYSDDDHIPICLNKSNTQLLQITGTMNSNSMICKHIGKEKHLVIKEQEISTILDKSNEISCISNMNPNVLSMSRGYPENNSIITTASPVESTKSGTLTDLKINNEISTTYSQPSSDNDNAHDIYSCNYPNDASIYHRNASGYIDDIVTSDIHKINSSCNGNSSLKQQNLDNFFKTNMKSQVSCSTTTIAVSINTSPISSSSFSVNQSNSLESNQHQRQKQIHHDHRTLVSSLCPSDSPYLLSQCSKEVKVLFSTCGQVESCKLIRDKTSGESLGYAFVKYSQSNEAQQAINTLNGLSLQNKTIKVSLARPNCESIKGANLYICGLPKTMTQNELEHLFSQYGRIITARILYDNKTGISRGVAFIRFDHRYEAELAIQQLNGHQLPSEYSNDMLNRPITVKFANSPSSIKFDNLSLVLLKQAAHLQAITTSTAMPSPLSRNATSAVIAAGLLNPLQQRIAAISNRLKYSITSPSSTETDLLSTIAMSNSILAPTIVASTGGLTSNGWCIFVYNLAPEVEESNLWQLFGPFGAVQSIKIVYDTTNNKCKGFAFVTMSNYEEAVLAIHSLNGFVLDNRILQVSFKITNSKSRSFALSALSSSLSSLSTQSNSIPFDTSINSSSIQQTLSNQQDHFNSEKIISTKNSLIINTPVTNNYEKQQTQLQQHASQLYHQNNLQNNRKKFSTELNDHTSIKSVITDTLDKSISPKNSSIQLVTNSFNKANSIKSKYIKTVLNGKTQTELFDPFIVEQLPVKSKHIDLVNNSKKQTNKSSNSQKKKEHVMLNLISSTAVSPTLLISFTILTTRLSFTEYSTSFFPLSQRNLHVDQTCIITFFRRLGCKFCRLEAKNLSHLKPALDARNIKLMGITFDESGVKEFLDGHYFDGDLYLDPERKTYKALEYKKVSACSGFCSLLTKAGRSLNSKAKAANIPGNMTGDGWQTGGLLVVEKGGKVLYHFEQKEVVNHPDYKQIIDVLKINPKDVPEFATVLSQECDDACKM</sequence>
<keyword evidence="4" id="KW-0444">Lipid biosynthesis</keyword>
<dbReference type="CDD" id="cd02970">
    <property type="entry name" value="PRX_like2"/>
    <property type="match status" value="1"/>
</dbReference>
<evidence type="ECO:0000256" key="10">
    <source>
        <dbReference type="ARBA" id="ARBA00023098"/>
    </source>
</evidence>
<reference evidence="21" key="1">
    <citation type="journal article" date="2012" name="Nat. Genet.">
        <title>Whole-genome sequence of Schistosoma haematobium.</title>
        <authorList>
            <person name="Young N.D."/>
            <person name="Jex A.R."/>
            <person name="Li B."/>
            <person name="Liu S."/>
            <person name="Yang L."/>
            <person name="Xiong Z."/>
            <person name="Li Y."/>
            <person name="Cantacessi C."/>
            <person name="Hall R.S."/>
            <person name="Xu X."/>
            <person name="Chen F."/>
            <person name="Wu X."/>
            <person name="Zerlotini A."/>
            <person name="Oliveira G."/>
            <person name="Hofmann A."/>
            <person name="Zhang G."/>
            <person name="Fang X."/>
            <person name="Kang Y."/>
            <person name="Campbell B.E."/>
            <person name="Loukas A."/>
            <person name="Ranganathan S."/>
            <person name="Rollinson D."/>
            <person name="Rinaldi G."/>
            <person name="Brindley P.J."/>
            <person name="Yang H."/>
            <person name="Wang J."/>
            <person name="Wang J."/>
            <person name="Gasser R.B."/>
        </authorList>
    </citation>
    <scope>NUCLEOTIDE SEQUENCE [LARGE SCALE GENOMIC DNA]</scope>
</reference>
<dbReference type="PROSITE" id="PS50102">
    <property type="entry name" value="RRM"/>
    <property type="match status" value="3"/>
</dbReference>
<dbReference type="InterPro" id="IPR032801">
    <property type="entry name" value="PXL2A/B/C"/>
</dbReference>
<evidence type="ECO:0000256" key="11">
    <source>
        <dbReference type="ARBA" id="ARBA00023242"/>
    </source>
</evidence>
<evidence type="ECO:0000256" key="2">
    <source>
        <dbReference type="ARBA" id="ARBA00004514"/>
    </source>
</evidence>
<feature type="domain" description="RRM" evidence="20">
    <location>
        <begin position="357"/>
        <end position="442"/>
    </location>
</feature>
<comment type="function">
    <text evidence="12">Catalyzes the reduction of prostaglandin-ethanolamide H(2) (prostamide H(2)) to prostamide F(2alpha) with NADPH as proton donor. Also able to reduce prostaglandin H(2) to prostaglandin F(2alpha).</text>
</comment>
<dbReference type="GO" id="GO:0009967">
    <property type="term" value="P:positive regulation of signal transduction"/>
    <property type="evidence" value="ECO:0007669"/>
    <property type="project" value="UniProtKB-ARBA"/>
</dbReference>
<dbReference type="InterPro" id="IPR006548">
    <property type="entry name" value="ELAD_HU_SF"/>
</dbReference>
<evidence type="ECO:0000256" key="18">
    <source>
        <dbReference type="ARBA" id="ARBA00048626"/>
    </source>
</evidence>
<dbReference type="CDD" id="cd12377">
    <property type="entry name" value="RRM3_Hu"/>
    <property type="match status" value="1"/>
</dbReference>
<dbReference type="Gene3D" id="3.30.70.330">
    <property type="match status" value="3"/>
</dbReference>
<comment type="similarity">
    <text evidence="13">Belongs to the peroxiredoxin-like PRXL2 family. Prostamide/prostaglandin F synthase subfamily.</text>
</comment>
<evidence type="ECO:0000256" key="9">
    <source>
        <dbReference type="ARBA" id="ARBA00023002"/>
    </source>
</evidence>
<dbReference type="InterPro" id="IPR000504">
    <property type="entry name" value="RRM_dom"/>
</dbReference>
<protein>
    <recommendedName>
        <fullName evidence="15">Prostamide/prostaglandin F synthase</fullName>
        <ecNumber evidence="14">1.11.1.20</ecNumber>
    </recommendedName>
    <alternativeName>
        <fullName evidence="16">Peroxiredoxin-like 2B</fullName>
    </alternativeName>
</protein>
<dbReference type="Pfam" id="PF13911">
    <property type="entry name" value="AhpC-TSA_2"/>
    <property type="match status" value="1"/>
</dbReference>
<dbReference type="Pfam" id="PF00076">
    <property type="entry name" value="RRM_1"/>
    <property type="match status" value="3"/>
</dbReference>